<feature type="compositionally biased region" description="Low complexity" evidence="1">
    <location>
        <begin position="84"/>
        <end position="94"/>
    </location>
</feature>
<dbReference type="Proteomes" id="UP001293254">
    <property type="component" value="Unassembled WGS sequence"/>
</dbReference>
<evidence type="ECO:0000313" key="2">
    <source>
        <dbReference type="EMBL" id="KAK4427860.1"/>
    </source>
</evidence>
<sequence>MEQRTIERRTKKTVWNTAKSCSVKRQCCRLALKKNEPCFRPLPCCPVDLSPMPQLRTPCKGSSTSSNNSSTGKRCSVIDKHSSKTPSKTWPTSSNACTIGL</sequence>
<protein>
    <submittedName>
        <fullName evidence="2">Uncharacterized protein</fullName>
    </submittedName>
</protein>
<gene>
    <name evidence="2" type="ORF">Salat_1555000</name>
</gene>
<proteinExistence type="predicted"/>
<reference evidence="2" key="1">
    <citation type="submission" date="2020-06" db="EMBL/GenBank/DDBJ databases">
        <authorList>
            <person name="Li T."/>
            <person name="Hu X."/>
            <person name="Zhang T."/>
            <person name="Song X."/>
            <person name="Zhang H."/>
            <person name="Dai N."/>
            <person name="Sheng W."/>
            <person name="Hou X."/>
            <person name="Wei L."/>
        </authorList>
    </citation>
    <scope>NUCLEOTIDE SEQUENCE</scope>
    <source>
        <strain evidence="2">3651</strain>
        <tissue evidence="2">Leaf</tissue>
    </source>
</reference>
<dbReference type="AlphaFoldDB" id="A0AAE1YCZ8"/>
<comment type="caution">
    <text evidence="2">The sequence shown here is derived from an EMBL/GenBank/DDBJ whole genome shotgun (WGS) entry which is preliminary data.</text>
</comment>
<dbReference type="EMBL" id="JACGWO010000005">
    <property type="protein sequence ID" value="KAK4427860.1"/>
    <property type="molecule type" value="Genomic_DNA"/>
</dbReference>
<keyword evidence="3" id="KW-1185">Reference proteome</keyword>
<accession>A0AAE1YCZ8</accession>
<feature type="compositionally biased region" description="Low complexity" evidence="1">
    <location>
        <begin position="60"/>
        <end position="73"/>
    </location>
</feature>
<name>A0AAE1YCZ8_9LAMI</name>
<evidence type="ECO:0000313" key="3">
    <source>
        <dbReference type="Proteomes" id="UP001293254"/>
    </source>
</evidence>
<reference evidence="2" key="2">
    <citation type="journal article" date="2024" name="Plant">
        <title>Genomic evolution and insights into agronomic trait innovations of Sesamum species.</title>
        <authorList>
            <person name="Miao H."/>
            <person name="Wang L."/>
            <person name="Qu L."/>
            <person name="Liu H."/>
            <person name="Sun Y."/>
            <person name="Le M."/>
            <person name="Wang Q."/>
            <person name="Wei S."/>
            <person name="Zheng Y."/>
            <person name="Lin W."/>
            <person name="Duan Y."/>
            <person name="Cao H."/>
            <person name="Xiong S."/>
            <person name="Wang X."/>
            <person name="Wei L."/>
            <person name="Li C."/>
            <person name="Ma Q."/>
            <person name="Ju M."/>
            <person name="Zhao R."/>
            <person name="Li G."/>
            <person name="Mu C."/>
            <person name="Tian Q."/>
            <person name="Mei H."/>
            <person name="Zhang T."/>
            <person name="Gao T."/>
            <person name="Zhang H."/>
        </authorList>
    </citation>
    <scope>NUCLEOTIDE SEQUENCE</scope>
    <source>
        <strain evidence="2">3651</strain>
    </source>
</reference>
<feature type="region of interest" description="Disordered" evidence="1">
    <location>
        <begin position="57"/>
        <end position="101"/>
    </location>
</feature>
<evidence type="ECO:0000256" key="1">
    <source>
        <dbReference type="SAM" id="MobiDB-lite"/>
    </source>
</evidence>
<organism evidence="2 3">
    <name type="scientific">Sesamum alatum</name>
    <dbReference type="NCBI Taxonomy" id="300844"/>
    <lineage>
        <taxon>Eukaryota</taxon>
        <taxon>Viridiplantae</taxon>
        <taxon>Streptophyta</taxon>
        <taxon>Embryophyta</taxon>
        <taxon>Tracheophyta</taxon>
        <taxon>Spermatophyta</taxon>
        <taxon>Magnoliopsida</taxon>
        <taxon>eudicotyledons</taxon>
        <taxon>Gunneridae</taxon>
        <taxon>Pentapetalae</taxon>
        <taxon>asterids</taxon>
        <taxon>lamiids</taxon>
        <taxon>Lamiales</taxon>
        <taxon>Pedaliaceae</taxon>
        <taxon>Sesamum</taxon>
    </lineage>
</organism>